<accession>A0A2L0D3F0</accession>
<organism evidence="1 2">
    <name type="scientific">Streptococcus pluranimalium</name>
    <dbReference type="NCBI Taxonomy" id="82348"/>
    <lineage>
        <taxon>Bacteria</taxon>
        <taxon>Bacillati</taxon>
        <taxon>Bacillota</taxon>
        <taxon>Bacilli</taxon>
        <taxon>Lactobacillales</taxon>
        <taxon>Streptococcaceae</taxon>
        <taxon>Streptococcus</taxon>
    </lineage>
</organism>
<sequence>MVTAAGLTVVLSAVGVTFAPISIGAVTVGVAGAMIFNGAYEKIEWVKDGTDFVSDNIDESVSAIGDVFQDSWKSIKNWVT</sequence>
<dbReference type="GeneID" id="98393089"/>
<keyword evidence="2" id="KW-1185">Reference proteome</keyword>
<gene>
    <name evidence="1" type="ORF">C0J00_04090</name>
</gene>
<dbReference type="KEGG" id="splr:C0J00_04090"/>
<dbReference type="RefSeq" id="WP_104967684.1">
    <property type="nucleotide sequence ID" value="NZ_CP025536.1"/>
</dbReference>
<dbReference type="Proteomes" id="UP000238956">
    <property type="component" value="Chromosome"/>
</dbReference>
<reference evidence="1 2" key="1">
    <citation type="submission" date="2017-12" db="EMBL/GenBank/DDBJ databases">
        <authorList>
            <person name="Hurst M.R.H."/>
        </authorList>
    </citation>
    <scope>NUCLEOTIDE SEQUENCE [LARGE SCALE GENOMIC DNA]</scope>
    <source>
        <strain evidence="1 2">TH11417</strain>
    </source>
</reference>
<protein>
    <submittedName>
        <fullName evidence="1">Uncharacterized protein</fullName>
    </submittedName>
</protein>
<dbReference type="EMBL" id="CP025536">
    <property type="protein sequence ID" value="AUW96353.1"/>
    <property type="molecule type" value="Genomic_DNA"/>
</dbReference>
<evidence type="ECO:0000313" key="1">
    <source>
        <dbReference type="EMBL" id="AUW96353.1"/>
    </source>
</evidence>
<reference evidence="1 2" key="2">
    <citation type="submission" date="2018-02" db="EMBL/GenBank/DDBJ databases">
        <title>Whole genome sequencing analysis of Streptococcus pluranimalium isolated from cattle infected mastitis in China.</title>
        <authorList>
            <person name="Zhang J.-R."/>
            <person name="Hu G.-Z."/>
        </authorList>
    </citation>
    <scope>NUCLEOTIDE SEQUENCE [LARGE SCALE GENOMIC DNA]</scope>
    <source>
        <strain evidence="1 2">TH11417</strain>
    </source>
</reference>
<proteinExistence type="predicted"/>
<dbReference type="AlphaFoldDB" id="A0A2L0D3F0"/>
<name>A0A2L0D3F0_9STRE</name>
<evidence type="ECO:0000313" key="2">
    <source>
        <dbReference type="Proteomes" id="UP000238956"/>
    </source>
</evidence>